<protein>
    <recommendedName>
        <fullName evidence="5">Transmembrane protein</fullName>
    </recommendedName>
</protein>
<reference evidence="3 4" key="1">
    <citation type="journal article" date="2018" name="Biotechnol. Biofuels">
        <title>Integrative visual omics of the white-rot fungus Polyporus brumalis exposes the biotechnological potential of its oxidative enzymes for delignifying raw plant biomass.</title>
        <authorList>
            <person name="Miyauchi S."/>
            <person name="Rancon A."/>
            <person name="Drula E."/>
            <person name="Hage H."/>
            <person name="Chaduli D."/>
            <person name="Favel A."/>
            <person name="Grisel S."/>
            <person name="Henrissat B."/>
            <person name="Herpoel-Gimbert I."/>
            <person name="Ruiz-Duenas F.J."/>
            <person name="Chevret D."/>
            <person name="Hainaut M."/>
            <person name="Lin J."/>
            <person name="Wang M."/>
            <person name="Pangilinan J."/>
            <person name="Lipzen A."/>
            <person name="Lesage-Meessen L."/>
            <person name="Navarro D."/>
            <person name="Riley R."/>
            <person name="Grigoriev I.V."/>
            <person name="Zhou S."/>
            <person name="Raouche S."/>
            <person name="Rosso M.N."/>
        </authorList>
    </citation>
    <scope>NUCLEOTIDE SEQUENCE [LARGE SCALE GENOMIC DNA]</scope>
    <source>
        <strain evidence="3 4">BRFM 1820</strain>
    </source>
</reference>
<keyword evidence="2" id="KW-0472">Membrane</keyword>
<dbReference type="EMBL" id="KZ857583">
    <property type="protein sequence ID" value="RDX40141.1"/>
    <property type="molecule type" value="Genomic_DNA"/>
</dbReference>
<keyword evidence="2" id="KW-1133">Transmembrane helix</keyword>
<evidence type="ECO:0000313" key="3">
    <source>
        <dbReference type="EMBL" id="RDX40141.1"/>
    </source>
</evidence>
<evidence type="ECO:0008006" key="5">
    <source>
        <dbReference type="Google" id="ProtNLM"/>
    </source>
</evidence>
<feature type="transmembrane region" description="Helical" evidence="2">
    <location>
        <begin position="64"/>
        <end position="87"/>
    </location>
</feature>
<feature type="region of interest" description="Disordered" evidence="1">
    <location>
        <begin position="1"/>
        <end position="54"/>
    </location>
</feature>
<organism evidence="3 4">
    <name type="scientific">Lentinus brumalis</name>
    <dbReference type="NCBI Taxonomy" id="2498619"/>
    <lineage>
        <taxon>Eukaryota</taxon>
        <taxon>Fungi</taxon>
        <taxon>Dikarya</taxon>
        <taxon>Basidiomycota</taxon>
        <taxon>Agaricomycotina</taxon>
        <taxon>Agaricomycetes</taxon>
        <taxon>Polyporales</taxon>
        <taxon>Polyporaceae</taxon>
        <taxon>Lentinus</taxon>
    </lineage>
</organism>
<keyword evidence="2" id="KW-0812">Transmembrane</keyword>
<gene>
    <name evidence="3" type="ORF">OH76DRAFT_1490546</name>
</gene>
<dbReference type="OrthoDB" id="342281at2759"/>
<accession>A0A371CIP7</accession>
<dbReference type="Proteomes" id="UP000256964">
    <property type="component" value="Unassembled WGS sequence"/>
</dbReference>
<evidence type="ECO:0000256" key="1">
    <source>
        <dbReference type="SAM" id="MobiDB-lite"/>
    </source>
</evidence>
<dbReference type="AlphaFoldDB" id="A0A371CIP7"/>
<sequence>MEPFDHSRFLSPAQPPSDDGSKRRVHFKAKKQPETDIAEGQRSGKRSSQSNKQSAAAAASNHSYALLVVVCSIFAMSFGMWAGPALFAADGPLARVFANASTVRMPTVPPALFHRKCTASIPVHIATYVQKSIRAALKDPVGRRDFALAADGAKIVPKLTSSFELLSDLSSLVMQGPVAGPVNNCN</sequence>
<evidence type="ECO:0000313" key="4">
    <source>
        <dbReference type="Proteomes" id="UP000256964"/>
    </source>
</evidence>
<keyword evidence="4" id="KW-1185">Reference proteome</keyword>
<name>A0A371CIP7_9APHY</name>
<proteinExistence type="predicted"/>
<evidence type="ECO:0000256" key="2">
    <source>
        <dbReference type="SAM" id="Phobius"/>
    </source>
</evidence>